<protein>
    <submittedName>
        <fullName evidence="2">Thioredoxin family protein</fullName>
    </submittedName>
</protein>
<sequence length="114" mass="12929">MSFYRFKKLKIFGFMSKFGELINAQVPVLIDFYTDWNESSVSMHPVIKDVAAALGDKAKVIKIDVDKNQELAEALRIKGLPTLMIYKDGQMIWRQSGELDANTIIGIVQDQFSV</sequence>
<dbReference type="PANTHER" id="PTHR45663">
    <property type="entry name" value="GEO12009P1"/>
    <property type="match status" value="1"/>
</dbReference>
<evidence type="ECO:0000313" key="2">
    <source>
        <dbReference type="EMBL" id="MFD1603842.1"/>
    </source>
</evidence>
<accession>A0ABW4HES2</accession>
<feature type="domain" description="Thioredoxin" evidence="1">
    <location>
        <begin position="3"/>
        <end position="113"/>
    </location>
</feature>
<name>A0ABW4HES2_9FLAO</name>
<comment type="caution">
    <text evidence="2">The sequence shown here is derived from an EMBL/GenBank/DDBJ whole genome shotgun (WGS) entry which is preliminary data.</text>
</comment>
<dbReference type="PANTHER" id="PTHR45663:SF11">
    <property type="entry name" value="GEO12009P1"/>
    <property type="match status" value="1"/>
</dbReference>
<dbReference type="SUPFAM" id="SSF52833">
    <property type="entry name" value="Thioredoxin-like"/>
    <property type="match status" value="1"/>
</dbReference>
<dbReference type="EMBL" id="JBHUDZ010000012">
    <property type="protein sequence ID" value="MFD1603842.1"/>
    <property type="molecule type" value="Genomic_DNA"/>
</dbReference>
<dbReference type="CDD" id="cd02947">
    <property type="entry name" value="TRX_family"/>
    <property type="match status" value="1"/>
</dbReference>
<dbReference type="InterPro" id="IPR013766">
    <property type="entry name" value="Thioredoxin_domain"/>
</dbReference>
<gene>
    <name evidence="2" type="ORF">ACFSC2_13935</name>
</gene>
<dbReference type="InterPro" id="IPR036249">
    <property type="entry name" value="Thioredoxin-like_sf"/>
</dbReference>
<reference evidence="3" key="1">
    <citation type="journal article" date="2019" name="Int. J. Syst. Evol. Microbiol.">
        <title>The Global Catalogue of Microorganisms (GCM) 10K type strain sequencing project: providing services to taxonomists for standard genome sequencing and annotation.</title>
        <authorList>
            <consortium name="The Broad Institute Genomics Platform"/>
            <consortium name="The Broad Institute Genome Sequencing Center for Infectious Disease"/>
            <person name="Wu L."/>
            <person name="Ma J."/>
        </authorList>
    </citation>
    <scope>NUCLEOTIDE SEQUENCE [LARGE SCALE GENOMIC DNA]</scope>
    <source>
        <strain evidence="3">CCUG 70865</strain>
    </source>
</reference>
<evidence type="ECO:0000259" key="1">
    <source>
        <dbReference type="PROSITE" id="PS51352"/>
    </source>
</evidence>
<dbReference type="RefSeq" id="WP_379815447.1">
    <property type="nucleotide sequence ID" value="NZ_JBHUDZ010000012.1"/>
</dbReference>
<proteinExistence type="predicted"/>
<keyword evidence="3" id="KW-1185">Reference proteome</keyword>
<dbReference type="Gene3D" id="3.40.30.10">
    <property type="entry name" value="Glutaredoxin"/>
    <property type="match status" value="1"/>
</dbReference>
<evidence type="ECO:0000313" key="3">
    <source>
        <dbReference type="Proteomes" id="UP001597138"/>
    </source>
</evidence>
<organism evidence="2 3">
    <name type="scientific">Flavobacterium artemisiae</name>
    <dbReference type="NCBI Taxonomy" id="2126556"/>
    <lineage>
        <taxon>Bacteria</taxon>
        <taxon>Pseudomonadati</taxon>
        <taxon>Bacteroidota</taxon>
        <taxon>Flavobacteriia</taxon>
        <taxon>Flavobacteriales</taxon>
        <taxon>Flavobacteriaceae</taxon>
        <taxon>Flavobacterium</taxon>
    </lineage>
</organism>
<dbReference type="Pfam" id="PF00085">
    <property type="entry name" value="Thioredoxin"/>
    <property type="match status" value="1"/>
</dbReference>
<dbReference type="PROSITE" id="PS51352">
    <property type="entry name" value="THIOREDOXIN_2"/>
    <property type="match status" value="1"/>
</dbReference>
<dbReference type="Proteomes" id="UP001597138">
    <property type="component" value="Unassembled WGS sequence"/>
</dbReference>